<evidence type="ECO:0008006" key="4">
    <source>
        <dbReference type="Google" id="ProtNLM"/>
    </source>
</evidence>
<keyword evidence="1" id="KW-0472">Membrane</keyword>
<dbReference type="AlphaFoldDB" id="A0A6L6PSX2"/>
<protein>
    <recommendedName>
        <fullName evidence="4">O-antigen ligase domain-containing protein</fullName>
    </recommendedName>
</protein>
<sequence length="541" mass="58489">MKLPFFRRSRLAAPTPFQLSRARPAARGGLSWLFLLPVLLVSLFVGLIGGLDSPALLLIVVGAVFALLLFVMANLYGLITILFVAAFLVQGSALYFVRMKAAVWVAVGFAIMFLARTLLELLLRRRPRGEDIPRPEGGGVLLAAALYVLCFGISGVINRVPTGQLLSAFKSTLPMFGVLLALYWIRWQPQQLEKLWRLLVVVALIQLPVVLYQHFFIADGRTYDSIVGTFGGTPGFGGNSAGMVIFMLGMLVYALARWDRGLLSLPRMLAVAAVVLAVVLLGEVKAAFIWLPAVTFWVLRKRIMKNLLFMVGYAMLIMVFMASTYAVYKALYWGKNFNKGHTVAEELDARGGYFFDPRSINYKTGEVSRGASLAIWFNDKGSSLPKRLVGFGPGASKPAGGVVSAGEVARRYAPLSIDATALAILLWDEGVLGALAYVALLLAALRLGWKVTKNKQLDPGRQAIAETCVPLLALLLSTLIYNRGLVEECTAELLLMFCIGSIVQIARYSGAAATVAAAPETAPPLAAPAVKSGLARPLHAA</sequence>
<proteinExistence type="predicted"/>
<name>A0A6L6PSX2_9BURK</name>
<feature type="transmembrane region" description="Helical" evidence="1">
    <location>
        <begin position="163"/>
        <end position="183"/>
    </location>
</feature>
<feature type="transmembrane region" description="Helical" evidence="1">
    <location>
        <begin position="30"/>
        <end position="49"/>
    </location>
</feature>
<comment type="caution">
    <text evidence="2">The sequence shown here is derived from an EMBL/GenBank/DDBJ whole genome shotgun (WGS) entry which is preliminary data.</text>
</comment>
<dbReference type="Proteomes" id="UP000475582">
    <property type="component" value="Unassembled WGS sequence"/>
</dbReference>
<feature type="transmembrane region" description="Helical" evidence="1">
    <location>
        <begin position="493"/>
        <end position="518"/>
    </location>
</feature>
<feature type="transmembrane region" description="Helical" evidence="1">
    <location>
        <begin position="268"/>
        <end position="291"/>
    </location>
</feature>
<feature type="transmembrane region" description="Helical" evidence="1">
    <location>
        <begin position="236"/>
        <end position="256"/>
    </location>
</feature>
<evidence type="ECO:0000256" key="1">
    <source>
        <dbReference type="SAM" id="Phobius"/>
    </source>
</evidence>
<accession>A0A6L6PSX2</accession>
<feature type="transmembrane region" description="Helical" evidence="1">
    <location>
        <begin position="140"/>
        <end position="157"/>
    </location>
</feature>
<dbReference type="EMBL" id="WNKY01000081">
    <property type="protein sequence ID" value="MTV41909.1"/>
    <property type="molecule type" value="Genomic_DNA"/>
</dbReference>
<feature type="transmembrane region" description="Helical" evidence="1">
    <location>
        <begin position="419"/>
        <end position="443"/>
    </location>
</feature>
<feature type="transmembrane region" description="Helical" evidence="1">
    <location>
        <begin position="463"/>
        <end position="481"/>
    </location>
</feature>
<keyword evidence="3" id="KW-1185">Reference proteome</keyword>
<dbReference type="RefSeq" id="WP_155468349.1">
    <property type="nucleotide sequence ID" value="NZ_WNKY01000081.1"/>
</dbReference>
<organism evidence="2 3">
    <name type="scientific">Duganella radicis</name>
    <dbReference type="NCBI Taxonomy" id="551988"/>
    <lineage>
        <taxon>Bacteria</taxon>
        <taxon>Pseudomonadati</taxon>
        <taxon>Pseudomonadota</taxon>
        <taxon>Betaproteobacteria</taxon>
        <taxon>Burkholderiales</taxon>
        <taxon>Oxalobacteraceae</taxon>
        <taxon>Telluria group</taxon>
        <taxon>Duganella</taxon>
    </lineage>
</organism>
<feature type="transmembrane region" description="Helical" evidence="1">
    <location>
        <begin position="55"/>
        <end position="71"/>
    </location>
</feature>
<evidence type="ECO:0000313" key="2">
    <source>
        <dbReference type="EMBL" id="MTV41909.1"/>
    </source>
</evidence>
<keyword evidence="1" id="KW-0812">Transmembrane</keyword>
<feature type="transmembrane region" description="Helical" evidence="1">
    <location>
        <begin position="303"/>
        <end position="328"/>
    </location>
</feature>
<feature type="transmembrane region" description="Helical" evidence="1">
    <location>
        <begin position="102"/>
        <end position="119"/>
    </location>
</feature>
<evidence type="ECO:0000313" key="3">
    <source>
        <dbReference type="Proteomes" id="UP000475582"/>
    </source>
</evidence>
<feature type="transmembrane region" description="Helical" evidence="1">
    <location>
        <begin position="195"/>
        <end position="216"/>
    </location>
</feature>
<dbReference type="OrthoDB" id="8579677at2"/>
<reference evidence="2 3" key="1">
    <citation type="submission" date="2019-11" db="EMBL/GenBank/DDBJ databases">
        <title>Type strains purchased from KCTC, JCM and DSMZ.</title>
        <authorList>
            <person name="Lu H."/>
        </authorList>
    </citation>
    <scope>NUCLEOTIDE SEQUENCE [LARGE SCALE GENOMIC DNA]</scope>
    <source>
        <strain evidence="2 3">KCTC 22382</strain>
    </source>
</reference>
<keyword evidence="1" id="KW-1133">Transmembrane helix</keyword>
<gene>
    <name evidence="2" type="ORF">GM676_30630</name>
</gene>
<feature type="transmembrane region" description="Helical" evidence="1">
    <location>
        <begin position="78"/>
        <end position="96"/>
    </location>
</feature>